<name>A0A2P2IHA2_RHIMU</name>
<sequence>MVLYTTVIMMHCHLCDKMSTVNSTRHSDPPAGAIN</sequence>
<organism evidence="1">
    <name type="scientific">Rhizophora mucronata</name>
    <name type="common">Asiatic mangrove</name>
    <dbReference type="NCBI Taxonomy" id="61149"/>
    <lineage>
        <taxon>Eukaryota</taxon>
        <taxon>Viridiplantae</taxon>
        <taxon>Streptophyta</taxon>
        <taxon>Embryophyta</taxon>
        <taxon>Tracheophyta</taxon>
        <taxon>Spermatophyta</taxon>
        <taxon>Magnoliopsida</taxon>
        <taxon>eudicotyledons</taxon>
        <taxon>Gunneridae</taxon>
        <taxon>Pentapetalae</taxon>
        <taxon>rosids</taxon>
        <taxon>fabids</taxon>
        <taxon>Malpighiales</taxon>
        <taxon>Rhizophoraceae</taxon>
        <taxon>Rhizophora</taxon>
    </lineage>
</organism>
<evidence type="ECO:0000313" key="1">
    <source>
        <dbReference type="EMBL" id="MBW80603.1"/>
    </source>
</evidence>
<dbReference type="EMBL" id="GGEC01000120">
    <property type="protein sequence ID" value="MBW80603.1"/>
    <property type="molecule type" value="Transcribed_RNA"/>
</dbReference>
<dbReference type="AlphaFoldDB" id="A0A2P2IHA2"/>
<reference evidence="1" key="1">
    <citation type="submission" date="2018-02" db="EMBL/GenBank/DDBJ databases">
        <title>Rhizophora mucronata_Transcriptome.</title>
        <authorList>
            <person name="Meera S.P."/>
            <person name="Sreeshan A."/>
            <person name="Augustine A."/>
        </authorList>
    </citation>
    <scope>NUCLEOTIDE SEQUENCE</scope>
    <source>
        <tissue evidence="1">Leaf</tissue>
    </source>
</reference>
<accession>A0A2P2IHA2</accession>
<protein>
    <submittedName>
        <fullName evidence="1">Uncharacterized protein</fullName>
    </submittedName>
</protein>
<proteinExistence type="predicted"/>